<evidence type="ECO:0000256" key="4">
    <source>
        <dbReference type="SAM" id="MobiDB-lite"/>
    </source>
</evidence>
<feature type="region of interest" description="Disordered" evidence="4">
    <location>
        <begin position="42"/>
        <end position="89"/>
    </location>
</feature>
<dbReference type="PIRSF" id="PIRSF002741">
    <property type="entry name" value="MppA"/>
    <property type="match status" value="1"/>
</dbReference>
<evidence type="ECO:0000256" key="2">
    <source>
        <dbReference type="ARBA" id="ARBA00005695"/>
    </source>
</evidence>
<feature type="chain" id="PRO_5037877174" evidence="5">
    <location>
        <begin position="40"/>
        <end position="683"/>
    </location>
</feature>
<keyword evidence="8" id="KW-1185">Reference proteome</keyword>
<dbReference type="InterPro" id="IPR030678">
    <property type="entry name" value="Peptide/Ni-bd"/>
</dbReference>
<dbReference type="Gene3D" id="3.40.190.10">
    <property type="entry name" value="Periplasmic binding protein-like II"/>
    <property type="match status" value="1"/>
</dbReference>
<keyword evidence="3 5" id="KW-0732">Signal</keyword>
<name>A0A939JWM6_9HYPH</name>
<evidence type="ECO:0000256" key="3">
    <source>
        <dbReference type="ARBA" id="ARBA00022729"/>
    </source>
</evidence>
<dbReference type="Pfam" id="PF00496">
    <property type="entry name" value="SBP_bac_5"/>
    <property type="match status" value="1"/>
</dbReference>
<evidence type="ECO:0000256" key="5">
    <source>
        <dbReference type="SAM" id="SignalP"/>
    </source>
</evidence>
<dbReference type="CDD" id="cd08497">
    <property type="entry name" value="MbnE-like"/>
    <property type="match status" value="1"/>
</dbReference>
<feature type="signal peptide" evidence="5">
    <location>
        <begin position="1"/>
        <end position="39"/>
    </location>
</feature>
<evidence type="ECO:0000313" key="7">
    <source>
        <dbReference type="EMBL" id="MBO0663202.1"/>
    </source>
</evidence>
<dbReference type="PANTHER" id="PTHR30290:SF64">
    <property type="entry name" value="ABC TRANSPORTER PERIPLASMIC BINDING PROTEIN"/>
    <property type="match status" value="1"/>
</dbReference>
<comment type="subcellular location">
    <subcellularLocation>
        <location evidence="1">Periplasm</location>
    </subcellularLocation>
</comment>
<evidence type="ECO:0000259" key="6">
    <source>
        <dbReference type="Pfam" id="PF00496"/>
    </source>
</evidence>
<dbReference type="GO" id="GO:0030288">
    <property type="term" value="C:outer membrane-bounded periplasmic space"/>
    <property type="evidence" value="ECO:0007669"/>
    <property type="project" value="TreeGrafter"/>
</dbReference>
<organism evidence="7 8">
    <name type="scientific">Jiella flava</name>
    <dbReference type="NCBI Taxonomy" id="2816857"/>
    <lineage>
        <taxon>Bacteria</taxon>
        <taxon>Pseudomonadati</taxon>
        <taxon>Pseudomonadota</taxon>
        <taxon>Alphaproteobacteria</taxon>
        <taxon>Hyphomicrobiales</taxon>
        <taxon>Aurantimonadaceae</taxon>
        <taxon>Jiella</taxon>
    </lineage>
</organism>
<dbReference type="InterPro" id="IPR000914">
    <property type="entry name" value="SBP_5_dom"/>
</dbReference>
<comment type="similarity">
    <text evidence="2">Belongs to the bacterial solute-binding protein 5 family.</text>
</comment>
<dbReference type="AlphaFoldDB" id="A0A939JWM6"/>
<protein>
    <submittedName>
        <fullName evidence="7">ABC transporter substrate-binding protein</fullName>
    </submittedName>
</protein>
<feature type="compositionally biased region" description="Low complexity" evidence="4">
    <location>
        <begin position="52"/>
        <end position="82"/>
    </location>
</feature>
<dbReference type="InterPro" id="IPR039424">
    <property type="entry name" value="SBP_5"/>
</dbReference>
<sequence length="683" mass="75903">MAPKTTLHGDLPLPFLTRLALFPAIAALVAALSFSAASAQTGATRESGDSKAGTATTAPAAPQSAAPGGAPAQQAGPQPSQADPTGGVWRSSMSLIGPSKYGSDFKHYDYVNPEAPKGGTLNSVVIGSYDSFNPYVVRGTPAAGLANFGGGLLYDTLFEQSTDEPSTSYAMVAEAVRYPKDDSSVTFRLNPKARWHDGQPITVEDVIWSFETLKTLNPQWASYYKNVVKAEKTGDRQVTFSFDQTGNRELPQIMGDLTVLPKHWWEGTGPNGKKRDISQPTVEPPLGSGAYTIGHFVVGKSIEWDRVKDYWAANAPPHVGRNNFDRIDFTYLRDSNAAWEAFKKGGLDDYRAENISRRWATEYGFPAFKAGKVKKMTVPDHQVASMQAYVLNNRLPKFQDRRVREALTFAFNFQEMNRTLFYGLYQRQLSYFENSELAAKGLPSPGELQFLTPLKAKIPPEVLTEEFKLPVYTDEKSTRENLRKAYDLLKQAGYALKGTRLVDKSGKPLAIEMLGNDPSDTRTLEPYARSLRRLGIDATVRIVDSNQYIERMQNFDFEMTAMKYYPQSLSPGNEQRDFWSSAAADAPGSRNYAGIKNPAVDTLINDIVYAKNREDLVAATRALDRVMLWEFYVVPQWYKPEDWIAYWNKFGMSGKHPAYSSVDPYAWWIKAAAKDAATGSAKP</sequence>
<dbReference type="EMBL" id="JAFMPP010000009">
    <property type="protein sequence ID" value="MBO0663202.1"/>
    <property type="molecule type" value="Genomic_DNA"/>
</dbReference>
<dbReference type="GO" id="GO:0043190">
    <property type="term" value="C:ATP-binding cassette (ABC) transporter complex"/>
    <property type="evidence" value="ECO:0007669"/>
    <property type="project" value="InterPro"/>
</dbReference>
<dbReference type="GO" id="GO:1904680">
    <property type="term" value="F:peptide transmembrane transporter activity"/>
    <property type="evidence" value="ECO:0007669"/>
    <property type="project" value="TreeGrafter"/>
</dbReference>
<dbReference type="GO" id="GO:0042884">
    <property type="term" value="P:microcin transport"/>
    <property type="evidence" value="ECO:0007669"/>
    <property type="project" value="TreeGrafter"/>
</dbReference>
<dbReference type="Proteomes" id="UP000664122">
    <property type="component" value="Unassembled WGS sequence"/>
</dbReference>
<dbReference type="PANTHER" id="PTHR30290">
    <property type="entry name" value="PERIPLASMIC BINDING COMPONENT OF ABC TRANSPORTER"/>
    <property type="match status" value="1"/>
</dbReference>
<evidence type="ECO:0000313" key="8">
    <source>
        <dbReference type="Proteomes" id="UP000664122"/>
    </source>
</evidence>
<accession>A0A939JWM6</accession>
<gene>
    <name evidence="7" type="ORF">J1C48_11490</name>
</gene>
<feature type="domain" description="Solute-binding protein family 5" evidence="6">
    <location>
        <begin position="172"/>
        <end position="582"/>
    </location>
</feature>
<dbReference type="Gene3D" id="3.10.105.10">
    <property type="entry name" value="Dipeptide-binding Protein, Domain 3"/>
    <property type="match status" value="1"/>
</dbReference>
<evidence type="ECO:0000256" key="1">
    <source>
        <dbReference type="ARBA" id="ARBA00004418"/>
    </source>
</evidence>
<proteinExistence type="inferred from homology"/>
<reference evidence="7" key="1">
    <citation type="submission" date="2021-03" db="EMBL/GenBank/DDBJ databases">
        <title>Whole genome sequence of Jiella sp. CQZ9-1.</title>
        <authorList>
            <person name="Tuo L."/>
        </authorList>
    </citation>
    <scope>NUCLEOTIDE SEQUENCE</scope>
    <source>
        <strain evidence="7">CQZ9-1</strain>
    </source>
</reference>
<dbReference type="GO" id="GO:0015833">
    <property type="term" value="P:peptide transport"/>
    <property type="evidence" value="ECO:0007669"/>
    <property type="project" value="TreeGrafter"/>
</dbReference>
<comment type="caution">
    <text evidence="7">The sequence shown here is derived from an EMBL/GenBank/DDBJ whole genome shotgun (WGS) entry which is preliminary data.</text>
</comment>
<dbReference type="SUPFAM" id="SSF53850">
    <property type="entry name" value="Periplasmic binding protein-like II"/>
    <property type="match status" value="1"/>
</dbReference>